<name>A0A6A5RGB8_9PLEO</name>
<protein>
    <submittedName>
        <fullName evidence="1">Uncharacterized protein</fullName>
    </submittedName>
</protein>
<dbReference type="AlphaFoldDB" id="A0A6A5RGB8"/>
<dbReference type="EMBL" id="ML978978">
    <property type="protein sequence ID" value="KAF1926198.1"/>
    <property type="molecule type" value="Genomic_DNA"/>
</dbReference>
<keyword evidence="2" id="KW-1185">Reference proteome</keyword>
<dbReference type="GeneID" id="54345944"/>
<evidence type="ECO:0000313" key="1">
    <source>
        <dbReference type="EMBL" id="KAF1926198.1"/>
    </source>
</evidence>
<evidence type="ECO:0000313" key="2">
    <source>
        <dbReference type="Proteomes" id="UP000800082"/>
    </source>
</evidence>
<proteinExistence type="predicted"/>
<dbReference type="RefSeq" id="XP_033446450.1">
    <property type="nucleotide sequence ID" value="XM_033588297.1"/>
</dbReference>
<gene>
    <name evidence="1" type="ORF">M421DRAFT_219253</name>
</gene>
<accession>A0A6A5RGB8</accession>
<organism evidence="1 2">
    <name type="scientific">Didymella exigua CBS 183.55</name>
    <dbReference type="NCBI Taxonomy" id="1150837"/>
    <lineage>
        <taxon>Eukaryota</taxon>
        <taxon>Fungi</taxon>
        <taxon>Dikarya</taxon>
        <taxon>Ascomycota</taxon>
        <taxon>Pezizomycotina</taxon>
        <taxon>Dothideomycetes</taxon>
        <taxon>Pleosporomycetidae</taxon>
        <taxon>Pleosporales</taxon>
        <taxon>Pleosporineae</taxon>
        <taxon>Didymellaceae</taxon>
        <taxon>Didymella</taxon>
    </lineage>
</organism>
<sequence length="171" mass="18333">MGASSPLVCGVRPRAETGDRLESGCVVGWELVLQGALSWSWDVESTAEWAAGLLAGWCGVGEGIVVRWMMMMHVCYCCAEAWLHVLDLETALPSFVFFLPASTTATGYVAVLPTRVLPRVPMSTMQLRSRKRRAEIAAGVSQDSTAACRSTLTGCCRSSRANDMSVVLDGG</sequence>
<reference evidence="1" key="1">
    <citation type="journal article" date="2020" name="Stud. Mycol.">
        <title>101 Dothideomycetes genomes: a test case for predicting lifestyles and emergence of pathogens.</title>
        <authorList>
            <person name="Haridas S."/>
            <person name="Albert R."/>
            <person name="Binder M."/>
            <person name="Bloem J."/>
            <person name="Labutti K."/>
            <person name="Salamov A."/>
            <person name="Andreopoulos B."/>
            <person name="Baker S."/>
            <person name="Barry K."/>
            <person name="Bills G."/>
            <person name="Bluhm B."/>
            <person name="Cannon C."/>
            <person name="Castanera R."/>
            <person name="Culley D."/>
            <person name="Daum C."/>
            <person name="Ezra D."/>
            <person name="Gonzalez J."/>
            <person name="Henrissat B."/>
            <person name="Kuo A."/>
            <person name="Liang C."/>
            <person name="Lipzen A."/>
            <person name="Lutzoni F."/>
            <person name="Magnuson J."/>
            <person name="Mondo S."/>
            <person name="Nolan M."/>
            <person name="Ohm R."/>
            <person name="Pangilinan J."/>
            <person name="Park H.-J."/>
            <person name="Ramirez L."/>
            <person name="Alfaro M."/>
            <person name="Sun H."/>
            <person name="Tritt A."/>
            <person name="Yoshinaga Y."/>
            <person name="Zwiers L.-H."/>
            <person name="Turgeon B."/>
            <person name="Goodwin S."/>
            <person name="Spatafora J."/>
            <person name="Crous P."/>
            <person name="Grigoriev I."/>
        </authorList>
    </citation>
    <scope>NUCLEOTIDE SEQUENCE</scope>
    <source>
        <strain evidence="1">CBS 183.55</strain>
    </source>
</reference>
<dbReference type="Proteomes" id="UP000800082">
    <property type="component" value="Unassembled WGS sequence"/>
</dbReference>